<dbReference type="InterPro" id="IPR018647">
    <property type="entry name" value="SLFN_3-like_DNA/RNA_helicase"/>
</dbReference>
<sequence>MIIGPDLVYRDGRLVTVRAASKDPALTRGTTNEQADRLIRNTYKVLLTRGMIGTFIYSTDRETQEFLSRLATQKS</sequence>
<protein>
    <recommendedName>
        <fullName evidence="1">Schlafen group 3-like DNA/RNA helicase domain-containing protein</fullName>
    </recommendedName>
</protein>
<keyword evidence="3" id="KW-1185">Reference proteome</keyword>
<dbReference type="EMBL" id="BAABAQ010000003">
    <property type="protein sequence ID" value="GAA4188058.1"/>
    <property type="molecule type" value="Genomic_DNA"/>
</dbReference>
<evidence type="ECO:0000313" key="2">
    <source>
        <dbReference type="EMBL" id="GAA4188058.1"/>
    </source>
</evidence>
<accession>A0ABP8AR34</accession>
<name>A0ABP8AR34_9ACTN</name>
<gene>
    <name evidence="2" type="ORF">GCM10022252_22640</name>
</gene>
<evidence type="ECO:0000313" key="3">
    <source>
        <dbReference type="Proteomes" id="UP001501251"/>
    </source>
</evidence>
<dbReference type="Proteomes" id="UP001501251">
    <property type="component" value="Unassembled WGS sequence"/>
</dbReference>
<evidence type="ECO:0000259" key="1">
    <source>
        <dbReference type="Pfam" id="PF09848"/>
    </source>
</evidence>
<proteinExistence type="predicted"/>
<feature type="domain" description="Schlafen group 3-like DNA/RNA helicase" evidence="1">
    <location>
        <begin position="1"/>
        <end position="60"/>
    </location>
</feature>
<dbReference type="Pfam" id="PF09848">
    <property type="entry name" value="SLFN-g3_helicase"/>
    <property type="match status" value="1"/>
</dbReference>
<organism evidence="2 3">
    <name type="scientific">Streptosporangium oxazolinicum</name>
    <dbReference type="NCBI Taxonomy" id="909287"/>
    <lineage>
        <taxon>Bacteria</taxon>
        <taxon>Bacillati</taxon>
        <taxon>Actinomycetota</taxon>
        <taxon>Actinomycetes</taxon>
        <taxon>Streptosporangiales</taxon>
        <taxon>Streptosporangiaceae</taxon>
        <taxon>Streptosporangium</taxon>
    </lineage>
</organism>
<reference evidence="3" key="1">
    <citation type="journal article" date="2019" name="Int. J. Syst. Evol. Microbiol.">
        <title>The Global Catalogue of Microorganisms (GCM) 10K type strain sequencing project: providing services to taxonomists for standard genome sequencing and annotation.</title>
        <authorList>
            <consortium name="The Broad Institute Genomics Platform"/>
            <consortium name="The Broad Institute Genome Sequencing Center for Infectious Disease"/>
            <person name="Wu L."/>
            <person name="Ma J."/>
        </authorList>
    </citation>
    <scope>NUCLEOTIDE SEQUENCE [LARGE SCALE GENOMIC DNA]</scope>
    <source>
        <strain evidence="3">JCM 17388</strain>
    </source>
</reference>
<comment type="caution">
    <text evidence="2">The sequence shown here is derived from an EMBL/GenBank/DDBJ whole genome shotgun (WGS) entry which is preliminary data.</text>
</comment>